<dbReference type="Gene3D" id="2.40.33.10">
    <property type="entry name" value="PK beta-barrel domain-like"/>
    <property type="match status" value="1"/>
</dbReference>
<organism evidence="16 17">
    <name type="scientific">Candidatus Entotheonella gemina</name>
    <dbReference type="NCBI Taxonomy" id="1429439"/>
    <lineage>
        <taxon>Bacteria</taxon>
        <taxon>Pseudomonadati</taxon>
        <taxon>Nitrospinota/Tectimicrobiota group</taxon>
        <taxon>Candidatus Tectimicrobiota</taxon>
        <taxon>Candidatus Entotheonellia</taxon>
        <taxon>Candidatus Entotheonellales</taxon>
        <taxon>Candidatus Entotheonellaceae</taxon>
        <taxon>Candidatus Entotheonella</taxon>
    </lineage>
</organism>
<keyword evidence="4 14" id="KW-0808">Transferase</keyword>
<evidence type="ECO:0000256" key="13">
    <source>
        <dbReference type="PROSITE-ProRule" id="PRU00169"/>
    </source>
</evidence>
<comment type="pathway">
    <text evidence="1 14">Carbohydrate degradation; glycolysis; pyruvate from D-glyceraldehyde 3-phosphate: step 5/5.</text>
</comment>
<dbReference type="UniPathway" id="UPA00109">
    <property type="reaction ID" value="UER00188"/>
</dbReference>
<dbReference type="GO" id="GO:0004743">
    <property type="term" value="F:pyruvate kinase activity"/>
    <property type="evidence" value="ECO:0007669"/>
    <property type="project" value="UniProtKB-UniRule"/>
</dbReference>
<accession>W4M6M4</accession>
<evidence type="ECO:0000256" key="6">
    <source>
        <dbReference type="ARBA" id="ARBA00022741"/>
    </source>
</evidence>
<dbReference type="Pfam" id="PF02887">
    <property type="entry name" value="PK_C"/>
    <property type="match status" value="1"/>
</dbReference>
<dbReference type="FunFam" id="2.40.33.10:FF:000001">
    <property type="entry name" value="Pyruvate kinase"/>
    <property type="match status" value="1"/>
</dbReference>
<dbReference type="InterPro" id="IPR011006">
    <property type="entry name" value="CheY-like_superfamily"/>
</dbReference>
<proteinExistence type="inferred from homology"/>
<dbReference type="NCBIfam" id="NF004491">
    <property type="entry name" value="PRK05826.1"/>
    <property type="match status" value="1"/>
</dbReference>
<keyword evidence="17" id="KW-1185">Reference proteome</keyword>
<dbReference type="InterPro" id="IPR015793">
    <property type="entry name" value="Pyrv_Knase_brl"/>
</dbReference>
<dbReference type="CDD" id="cd00156">
    <property type="entry name" value="REC"/>
    <property type="match status" value="1"/>
</dbReference>
<dbReference type="EC" id="2.7.1.40" evidence="3 12"/>
<dbReference type="SUPFAM" id="SSF52172">
    <property type="entry name" value="CheY-like"/>
    <property type="match status" value="1"/>
</dbReference>
<comment type="caution">
    <text evidence="16">The sequence shown here is derived from an EMBL/GenBank/DDBJ whole genome shotgun (WGS) entry which is preliminary data.</text>
</comment>
<keyword evidence="8" id="KW-0067">ATP-binding</keyword>
<reference evidence="16 17" key="1">
    <citation type="journal article" date="2014" name="Nature">
        <title>An environmental bacterial taxon with a large and distinct metabolic repertoire.</title>
        <authorList>
            <person name="Wilson M.C."/>
            <person name="Mori T."/>
            <person name="Ruckert C."/>
            <person name="Uria A.R."/>
            <person name="Helf M.J."/>
            <person name="Takada K."/>
            <person name="Gernert C."/>
            <person name="Steffens U.A."/>
            <person name="Heycke N."/>
            <person name="Schmitt S."/>
            <person name="Rinke C."/>
            <person name="Helfrich E.J."/>
            <person name="Brachmann A.O."/>
            <person name="Gurgui C."/>
            <person name="Wakimoto T."/>
            <person name="Kracht M."/>
            <person name="Crusemann M."/>
            <person name="Hentschel U."/>
            <person name="Abe I."/>
            <person name="Matsunaga S."/>
            <person name="Kalinowski J."/>
            <person name="Takeyama H."/>
            <person name="Piel J."/>
        </authorList>
    </citation>
    <scope>NUCLEOTIDE SEQUENCE [LARGE SCALE GENOMIC DNA]</scope>
    <source>
        <strain evidence="17">TSY2</strain>
    </source>
</reference>
<dbReference type="HOGENOM" id="CLU_015439_8_1_7"/>
<sequence length="616" mass="67148">MTTDQGQDDVTTTKALIVDEHAAHRSALSQLLAREDLHVHQAETFESASRIVQEDHFDIVIVDLGPAQPRGRAGLLLTEEIKKRAPTTQIVIVSEDQSVGLIVEAMHKGASDYIVKSDAFANQVAALVRKLSRRQSLRRSKIVCTIGLATDSEERLAQLLDAGMDVARLNFSHGEHAWHRLVCERLRRLSDQVAIMGDIQGPKIRIGRMQEDRTVFLDPGATFVLTSRPLEGDANIVSLDYPSLPQEVKPGHDLYLNDGLVALRVEEVIDGTDIVTRVLHGGPLTSRKGINAPRVQLSATVPTDKDRRDIELAVALDLDFLAVSFVTGAADLERVRGVVHEAGGHIPLISKIERAAAIDNYKEIMDASDGIMVARGDLAVEIPTEDVPYHQKDFIEQCNQAGVPVICATQMLESMTVSPVPTRAEVNDVFNAILDGADAVMLSAESASGAYPIETVQLMSRIVTNAEASLPPQEFDIRDTAGTPYFEVIGHGISTMVRHMDSRGDHISAIVAITREGYSARMLAKYRPGVPIIAATHDPRVARQLMLSRSVKPMLLDNTLADPSTVTQMAILQALREGRVRVDDIVLTASGSSWAPQSHTNFIGLFAVRDLLDSAS</sequence>
<dbReference type="PROSITE" id="PS50110">
    <property type="entry name" value="RESPONSE_REGULATORY"/>
    <property type="match status" value="1"/>
</dbReference>
<dbReference type="InterPro" id="IPR001789">
    <property type="entry name" value="Sig_transdc_resp-reg_receiver"/>
</dbReference>
<evidence type="ECO:0000256" key="8">
    <source>
        <dbReference type="ARBA" id="ARBA00022840"/>
    </source>
</evidence>
<evidence type="ECO:0000313" key="16">
    <source>
        <dbReference type="EMBL" id="ETX05818.1"/>
    </source>
</evidence>
<evidence type="ECO:0000256" key="14">
    <source>
        <dbReference type="RuleBase" id="RU000504"/>
    </source>
</evidence>
<dbReference type="Gene3D" id="3.40.50.2300">
    <property type="match status" value="1"/>
</dbReference>
<keyword evidence="6" id="KW-0547">Nucleotide-binding</keyword>
<keyword evidence="13" id="KW-0597">Phosphoprotein</keyword>
<dbReference type="SUPFAM" id="SSF50800">
    <property type="entry name" value="PK beta-barrel domain-like"/>
    <property type="match status" value="1"/>
</dbReference>
<evidence type="ECO:0000259" key="15">
    <source>
        <dbReference type="PROSITE" id="PS50110"/>
    </source>
</evidence>
<dbReference type="InterPro" id="IPR001697">
    <property type="entry name" value="Pyr_Knase"/>
</dbReference>
<dbReference type="NCBIfam" id="NF004978">
    <property type="entry name" value="PRK06354.1"/>
    <property type="match status" value="1"/>
</dbReference>
<evidence type="ECO:0000256" key="3">
    <source>
        <dbReference type="ARBA" id="ARBA00012142"/>
    </source>
</evidence>
<evidence type="ECO:0000256" key="11">
    <source>
        <dbReference type="ARBA" id="ARBA00023317"/>
    </source>
</evidence>
<evidence type="ECO:0000313" key="17">
    <source>
        <dbReference type="Proteomes" id="UP000019140"/>
    </source>
</evidence>
<dbReference type="SUPFAM" id="SSF52935">
    <property type="entry name" value="PK C-terminal domain-like"/>
    <property type="match status" value="1"/>
</dbReference>
<dbReference type="InterPro" id="IPR015795">
    <property type="entry name" value="Pyrv_Knase_C"/>
</dbReference>
<keyword evidence="5" id="KW-0479">Metal-binding</keyword>
<dbReference type="GO" id="GO:0016301">
    <property type="term" value="F:kinase activity"/>
    <property type="evidence" value="ECO:0007669"/>
    <property type="project" value="UniProtKB-KW"/>
</dbReference>
<dbReference type="InterPro" id="IPR040442">
    <property type="entry name" value="Pyrv_kinase-like_dom_sf"/>
</dbReference>
<evidence type="ECO:0000256" key="5">
    <source>
        <dbReference type="ARBA" id="ARBA00022723"/>
    </source>
</evidence>
<evidence type="ECO:0000256" key="7">
    <source>
        <dbReference type="ARBA" id="ARBA00022777"/>
    </source>
</evidence>
<feature type="modified residue" description="4-aspartylphosphate" evidence="13">
    <location>
        <position position="63"/>
    </location>
</feature>
<gene>
    <name evidence="16" type="ORF">ETSY2_20770</name>
</gene>
<comment type="catalytic activity">
    <reaction evidence="14">
        <text>pyruvate + ATP = phosphoenolpyruvate + ADP + H(+)</text>
        <dbReference type="Rhea" id="RHEA:18157"/>
        <dbReference type="ChEBI" id="CHEBI:15361"/>
        <dbReference type="ChEBI" id="CHEBI:15378"/>
        <dbReference type="ChEBI" id="CHEBI:30616"/>
        <dbReference type="ChEBI" id="CHEBI:58702"/>
        <dbReference type="ChEBI" id="CHEBI:456216"/>
        <dbReference type="EC" id="2.7.1.40"/>
    </reaction>
</comment>
<dbReference type="EMBL" id="AZHX01000859">
    <property type="protein sequence ID" value="ETX05818.1"/>
    <property type="molecule type" value="Genomic_DNA"/>
</dbReference>
<evidence type="ECO:0000256" key="1">
    <source>
        <dbReference type="ARBA" id="ARBA00004997"/>
    </source>
</evidence>
<feature type="domain" description="Response regulatory" evidence="15">
    <location>
        <begin position="14"/>
        <end position="131"/>
    </location>
</feature>
<dbReference type="InterPro" id="IPR015813">
    <property type="entry name" value="Pyrv/PenolPyrv_kinase-like_dom"/>
</dbReference>
<dbReference type="InterPro" id="IPR015806">
    <property type="entry name" value="Pyrv_Knase_insert_dom_sf"/>
</dbReference>
<keyword evidence="7 14" id="KW-0418">Kinase</keyword>
<dbReference type="PANTHER" id="PTHR11817">
    <property type="entry name" value="PYRUVATE KINASE"/>
    <property type="match status" value="1"/>
</dbReference>
<evidence type="ECO:0000256" key="9">
    <source>
        <dbReference type="ARBA" id="ARBA00022842"/>
    </source>
</evidence>
<dbReference type="SMART" id="SM00448">
    <property type="entry name" value="REC"/>
    <property type="match status" value="1"/>
</dbReference>
<dbReference type="SUPFAM" id="SSF51621">
    <property type="entry name" value="Phosphoenolpyruvate/pyruvate domain"/>
    <property type="match status" value="1"/>
</dbReference>
<dbReference type="Gene3D" id="3.40.1380.20">
    <property type="entry name" value="Pyruvate kinase, C-terminal domain"/>
    <property type="match status" value="1"/>
</dbReference>
<evidence type="ECO:0000256" key="12">
    <source>
        <dbReference type="NCBIfam" id="TIGR01064"/>
    </source>
</evidence>
<dbReference type="InterPro" id="IPR011037">
    <property type="entry name" value="Pyrv_Knase-like_insert_dom_sf"/>
</dbReference>
<dbReference type="Pfam" id="PF00072">
    <property type="entry name" value="Response_reg"/>
    <property type="match status" value="1"/>
</dbReference>
<name>W4M6M4_9BACT</name>
<dbReference type="NCBIfam" id="TIGR01064">
    <property type="entry name" value="pyruv_kin"/>
    <property type="match status" value="1"/>
</dbReference>
<evidence type="ECO:0000256" key="2">
    <source>
        <dbReference type="ARBA" id="ARBA00008663"/>
    </source>
</evidence>
<keyword evidence="10 14" id="KW-0324">Glycolysis</keyword>
<dbReference type="Pfam" id="PF00224">
    <property type="entry name" value="PK"/>
    <property type="match status" value="1"/>
</dbReference>
<dbReference type="Gene3D" id="3.20.20.60">
    <property type="entry name" value="Phosphoenolpyruvate-binding domains"/>
    <property type="match status" value="1"/>
</dbReference>
<dbReference type="PRINTS" id="PR01050">
    <property type="entry name" value="PYRUVTKNASE"/>
</dbReference>
<protein>
    <recommendedName>
        <fullName evidence="3 12">Pyruvate kinase</fullName>
        <ecNumber evidence="3 12">2.7.1.40</ecNumber>
    </recommendedName>
</protein>
<comment type="similarity">
    <text evidence="2 14">Belongs to the pyruvate kinase family.</text>
</comment>
<dbReference type="Proteomes" id="UP000019140">
    <property type="component" value="Unassembled WGS sequence"/>
</dbReference>
<keyword evidence="11" id="KW-0670">Pyruvate</keyword>
<dbReference type="GO" id="GO:0000287">
    <property type="term" value="F:magnesium ion binding"/>
    <property type="evidence" value="ECO:0007669"/>
    <property type="project" value="UniProtKB-UniRule"/>
</dbReference>
<dbReference type="PATRIC" id="fig|1429439.4.peg.3534"/>
<evidence type="ECO:0000256" key="10">
    <source>
        <dbReference type="ARBA" id="ARBA00023152"/>
    </source>
</evidence>
<dbReference type="GO" id="GO:0030955">
    <property type="term" value="F:potassium ion binding"/>
    <property type="evidence" value="ECO:0007669"/>
    <property type="project" value="UniProtKB-UniRule"/>
</dbReference>
<dbReference type="GO" id="GO:0000160">
    <property type="term" value="P:phosphorelay signal transduction system"/>
    <property type="evidence" value="ECO:0007669"/>
    <property type="project" value="InterPro"/>
</dbReference>
<dbReference type="GO" id="GO:0005524">
    <property type="term" value="F:ATP binding"/>
    <property type="evidence" value="ECO:0007669"/>
    <property type="project" value="UniProtKB-KW"/>
</dbReference>
<dbReference type="InterPro" id="IPR036918">
    <property type="entry name" value="Pyrv_Knase_C_sf"/>
</dbReference>
<dbReference type="AlphaFoldDB" id="W4M6M4"/>
<evidence type="ECO:0000256" key="4">
    <source>
        <dbReference type="ARBA" id="ARBA00022679"/>
    </source>
</evidence>
<keyword evidence="9 14" id="KW-0460">Magnesium</keyword>